<dbReference type="Proteomes" id="UP000253529">
    <property type="component" value="Unassembled WGS sequence"/>
</dbReference>
<accession>A0A366F5T7</accession>
<proteinExistence type="predicted"/>
<reference evidence="1 2" key="1">
    <citation type="submission" date="2018-06" db="EMBL/GenBank/DDBJ databases">
        <title>Genomic Encyclopedia of Type Strains, Phase IV (KMG-IV): sequencing the most valuable type-strain genomes for metagenomic binning, comparative biology and taxonomic classification.</title>
        <authorList>
            <person name="Goeker M."/>
        </authorList>
    </citation>
    <scope>NUCLEOTIDE SEQUENCE [LARGE SCALE GENOMIC DNA]</scope>
    <source>
        <strain evidence="1 2">DSM 24875</strain>
    </source>
</reference>
<dbReference type="InterPro" id="IPR052567">
    <property type="entry name" value="OP_Dioxygenase"/>
</dbReference>
<dbReference type="AlphaFoldDB" id="A0A366F5T7"/>
<sequence>MERMHFTRMDAGSDADFQILRRVHEQTLRNLPDRLFALLRDLASDTAYTITRYDHCLQTATRALRDGKDEEYVAVALLHDACESLGPFNHGEVIAAILRPFISRDNAWMLTQHGLFQTYFYGRHLGLDPNARDKFKSDPAYERTVEFCAKYDEVSFDPAYPNEPLSTFEPMVRRLLAKPWTPPA</sequence>
<dbReference type="PANTHER" id="PTHR40202:SF1">
    <property type="entry name" value="HD DOMAIN-CONTAINING PROTEIN"/>
    <property type="match status" value="1"/>
</dbReference>
<name>A0A366F5T7_9HYPH</name>
<dbReference type="OrthoDB" id="9802857at2"/>
<dbReference type="EMBL" id="QNRK01000023">
    <property type="protein sequence ID" value="RBP09129.1"/>
    <property type="molecule type" value="Genomic_DNA"/>
</dbReference>
<organism evidence="1 2">
    <name type="scientific">Roseiarcus fermentans</name>
    <dbReference type="NCBI Taxonomy" id="1473586"/>
    <lineage>
        <taxon>Bacteria</taxon>
        <taxon>Pseudomonadati</taxon>
        <taxon>Pseudomonadota</taxon>
        <taxon>Alphaproteobacteria</taxon>
        <taxon>Hyphomicrobiales</taxon>
        <taxon>Roseiarcaceae</taxon>
        <taxon>Roseiarcus</taxon>
    </lineage>
</organism>
<protein>
    <recommendedName>
        <fullName evidence="3">Phosphohydrolase</fullName>
    </recommendedName>
</protein>
<dbReference type="Gene3D" id="1.10.3210.10">
    <property type="entry name" value="Hypothetical protein af1432"/>
    <property type="match status" value="1"/>
</dbReference>
<evidence type="ECO:0008006" key="3">
    <source>
        <dbReference type="Google" id="ProtNLM"/>
    </source>
</evidence>
<evidence type="ECO:0000313" key="1">
    <source>
        <dbReference type="EMBL" id="RBP09129.1"/>
    </source>
</evidence>
<comment type="caution">
    <text evidence="1">The sequence shown here is derived from an EMBL/GenBank/DDBJ whole genome shotgun (WGS) entry which is preliminary data.</text>
</comment>
<keyword evidence="2" id="KW-1185">Reference proteome</keyword>
<gene>
    <name evidence="1" type="ORF">DFR50_123101</name>
</gene>
<dbReference type="RefSeq" id="WP_113890979.1">
    <property type="nucleotide sequence ID" value="NZ_QNRK01000023.1"/>
</dbReference>
<evidence type="ECO:0000313" key="2">
    <source>
        <dbReference type="Proteomes" id="UP000253529"/>
    </source>
</evidence>
<dbReference type="PANTHER" id="PTHR40202">
    <property type="match status" value="1"/>
</dbReference>
<dbReference type="SUPFAM" id="SSF109604">
    <property type="entry name" value="HD-domain/PDEase-like"/>
    <property type="match status" value="1"/>
</dbReference>